<feature type="disulfide bond" evidence="4">
    <location>
        <begin position="215"/>
        <end position="228"/>
    </location>
</feature>
<evidence type="ECO:0000256" key="3">
    <source>
        <dbReference type="PIRSR" id="PIRSR000894-1"/>
    </source>
</evidence>
<dbReference type="Pfam" id="PF00328">
    <property type="entry name" value="His_Phos_2"/>
    <property type="match status" value="1"/>
</dbReference>
<dbReference type="InterPro" id="IPR016274">
    <property type="entry name" value="Histidine_acid_Pase_euk"/>
</dbReference>
<proteinExistence type="predicted"/>
<gene>
    <name evidence="5" type="ORF">BDZ94DRAFT_1261991</name>
</gene>
<dbReference type="InterPro" id="IPR029033">
    <property type="entry name" value="His_PPase_superfam"/>
</dbReference>
<evidence type="ECO:0000256" key="2">
    <source>
        <dbReference type="ARBA" id="ARBA00023180"/>
    </source>
</evidence>
<dbReference type="AlphaFoldDB" id="A0A9P5Y6E0"/>
<dbReference type="PANTHER" id="PTHR20963:SF42">
    <property type="entry name" value="PHOSPHOGLYCERATE MUTASE-LIKE PROTEIN"/>
    <property type="match status" value="1"/>
</dbReference>
<keyword evidence="4" id="KW-1015">Disulfide bond</keyword>
<dbReference type="InterPro" id="IPR033379">
    <property type="entry name" value="Acid_Pase_AS"/>
</dbReference>
<dbReference type="CDD" id="cd07061">
    <property type="entry name" value="HP_HAP_like"/>
    <property type="match status" value="1"/>
</dbReference>
<organism evidence="5 6">
    <name type="scientific">Collybia nuda</name>
    <dbReference type="NCBI Taxonomy" id="64659"/>
    <lineage>
        <taxon>Eukaryota</taxon>
        <taxon>Fungi</taxon>
        <taxon>Dikarya</taxon>
        <taxon>Basidiomycota</taxon>
        <taxon>Agaricomycotina</taxon>
        <taxon>Agaricomycetes</taxon>
        <taxon>Agaricomycetidae</taxon>
        <taxon>Agaricales</taxon>
        <taxon>Tricholomatineae</taxon>
        <taxon>Clitocybaceae</taxon>
        <taxon>Collybia</taxon>
    </lineage>
</organism>
<dbReference type="InterPro" id="IPR000560">
    <property type="entry name" value="His_Pase_clade-2"/>
</dbReference>
<sequence length="439" mass="48745">MGALSPWQSVESFGLSNASPLVPKGCSIVQVHLVHRHGARYPTSDALPAVFAAKLHAAATGKGFSASGPFEFLNTWTYKLGAETLTPFGRSQLFNLGMGFRMKYGELLKGFSNLPVFRTTSEARMQDSALHFAAGFFGVQTYQMEYHQLITIEGEGFNNTLAPYFHCPNSNNPIGSVQASKWEEVYLQSAWKRLAPFIRGYHLTLKDLVAMQQLCAYETVALSSSLFCALFTEQEWKGYEYRDDIMLWYGNGPGSPSASAQGIGYVQEVLSRLKKIRITEFRNTVNSTVVTNNVTFPLDQPIYVDATHDTALTTIFTAFNFTSLAAGGPLQTDQIPRNQTYFANRVVPFASNLVGQVLSCPAFDKPEQIRWILNDAVLPLTGIRGCEKNDDGLCGLSTFIAAMEQRIGEVDFDFDCFANYTIPDPDEITDGQFPRRLRN</sequence>
<dbReference type="EMBL" id="MU150275">
    <property type="protein sequence ID" value="KAF9462121.1"/>
    <property type="molecule type" value="Genomic_DNA"/>
</dbReference>
<protein>
    <submittedName>
        <fullName evidence="5">Histidine phosphatase superfamily</fullName>
    </submittedName>
</protein>
<comment type="caution">
    <text evidence="5">The sequence shown here is derived from an EMBL/GenBank/DDBJ whole genome shotgun (WGS) entry which is preliminary data.</text>
</comment>
<name>A0A9P5Y6E0_9AGAR</name>
<evidence type="ECO:0000256" key="4">
    <source>
        <dbReference type="PIRSR" id="PIRSR000894-2"/>
    </source>
</evidence>
<dbReference type="Proteomes" id="UP000807353">
    <property type="component" value="Unassembled WGS sequence"/>
</dbReference>
<dbReference type="PIRSF" id="PIRSF000894">
    <property type="entry name" value="Acid_phosphatase"/>
    <property type="match status" value="1"/>
</dbReference>
<keyword evidence="6" id="KW-1185">Reference proteome</keyword>
<keyword evidence="1" id="KW-0378">Hydrolase</keyword>
<evidence type="ECO:0000256" key="1">
    <source>
        <dbReference type="ARBA" id="ARBA00022801"/>
    </source>
</evidence>
<dbReference type="SUPFAM" id="SSF53254">
    <property type="entry name" value="Phosphoglycerate mutase-like"/>
    <property type="match status" value="1"/>
</dbReference>
<evidence type="ECO:0000313" key="6">
    <source>
        <dbReference type="Proteomes" id="UP000807353"/>
    </source>
</evidence>
<reference evidence="5" key="1">
    <citation type="submission" date="2020-11" db="EMBL/GenBank/DDBJ databases">
        <authorList>
            <consortium name="DOE Joint Genome Institute"/>
            <person name="Ahrendt S."/>
            <person name="Riley R."/>
            <person name="Andreopoulos W."/>
            <person name="Labutti K."/>
            <person name="Pangilinan J."/>
            <person name="Ruiz-Duenas F.J."/>
            <person name="Barrasa J.M."/>
            <person name="Sanchez-Garcia M."/>
            <person name="Camarero S."/>
            <person name="Miyauchi S."/>
            <person name="Serrano A."/>
            <person name="Linde D."/>
            <person name="Babiker R."/>
            <person name="Drula E."/>
            <person name="Ayuso-Fernandez I."/>
            <person name="Pacheco R."/>
            <person name="Padilla G."/>
            <person name="Ferreira P."/>
            <person name="Barriuso J."/>
            <person name="Kellner H."/>
            <person name="Castanera R."/>
            <person name="Alfaro M."/>
            <person name="Ramirez L."/>
            <person name="Pisabarro A.G."/>
            <person name="Kuo A."/>
            <person name="Tritt A."/>
            <person name="Lipzen A."/>
            <person name="He G."/>
            <person name="Yan M."/>
            <person name="Ng V."/>
            <person name="Cullen D."/>
            <person name="Martin F."/>
            <person name="Rosso M.-N."/>
            <person name="Henrissat B."/>
            <person name="Hibbett D."/>
            <person name="Martinez A.T."/>
            <person name="Grigoriev I.V."/>
        </authorList>
    </citation>
    <scope>NUCLEOTIDE SEQUENCE</scope>
    <source>
        <strain evidence="5">CBS 247.69</strain>
    </source>
</reference>
<accession>A0A9P5Y6E0</accession>
<dbReference type="PROSITE" id="PS00778">
    <property type="entry name" value="HIS_ACID_PHOSPHAT_2"/>
    <property type="match status" value="1"/>
</dbReference>
<feature type="disulfide bond" evidence="4">
    <location>
        <begin position="386"/>
        <end position="394"/>
    </location>
</feature>
<dbReference type="GO" id="GO:0003993">
    <property type="term" value="F:acid phosphatase activity"/>
    <property type="evidence" value="ECO:0007669"/>
    <property type="project" value="TreeGrafter"/>
</dbReference>
<evidence type="ECO:0000313" key="5">
    <source>
        <dbReference type="EMBL" id="KAF9462121.1"/>
    </source>
</evidence>
<dbReference type="Gene3D" id="3.40.50.1240">
    <property type="entry name" value="Phosphoglycerate mutase-like"/>
    <property type="match status" value="1"/>
</dbReference>
<keyword evidence="2" id="KW-0325">Glycoprotein</keyword>
<feature type="active site" description="Nucleophile" evidence="3">
    <location>
        <position position="37"/>
    </location>
</feature>
<dbReference type="PROSITE" id="PS00616">
    <property type="entry name" value="HIS_ACID_PHOSPHAT_1"/>
    <property type="match status" value="1"/>
</dbReference>
<dbReference type="PANTHER" id="PTHR20963">
    <property type="entry name" value="MULTIPLE INOSITOL POLYPHOSPHATE PHOSPHATASE-RELATED"/>
    <property type="match status" value="1"/>
</dbReference>
<dbReference type="OrthoDB" id="6509975at2759"/>
<feature type="active site" description="Proton donor" evidence="3">
    <location>
        <position position="309"/>
    </location>
</feature>
<feature type="disulfide bond" evidence="4">
    <location>
        <begin position="26"/>
        <end position="360"/>
    </location>
</feature>